<proteinExistence type="predicted"/>
<sequence length="902" mass="92378">MSLYHSLVTLTLVSFTAGAVFNRRGSANETAPYSNTTFTTALSISAQTPLTTSVVTSSATSLQNFYSNATGTSSEYETSQPTNVVASRPQALSIPPNATSSSLDGLLSVTPELAPTPINGTTKPTRSSNATCTINIPNASLDYWFAPTYSYAIGTMTTAALNFTNPQSYTLVPQTASFDVTSAVVSDFACTFTESYYSEFDFTLTMCVQYTGTPSAATTSVIYRSEGYSPFPSEGIIPISDALSYDLYRPDSFPSATAVVTLAPNVTQAETSATPFVYFTAYEIETGNETRRVQLQSAQAYPYRLDDADDKNTAIGPVPEEFLEQIPHSDCEAGQLQATVTVLIVVNLYYRNRPNLDPFFIHFESSVDGFEEPPVVMNGFGPETSNKIPLTVADWNLPSTSMQPTPASVRASNLPGLLPTARVLGAASVTVGSVGASPIVIGPSSEVVIGSQTLQPGGPAVNVGDGTPVSLAPSATAIVLGGQTSLLPQVFQAPVPPVLTVGSSTLVPNAATQFFVAPGQTLTPGGVATVDGTVVSLAPSASFVVIGGSTQVLSTGGVLLPTTTQTPQFVFGSSTITAQPAQVNPSAAPTFVLSDQTLLPGGAAITFSGTTLSLNPSGDVLIANGASSTLRAQTEAVSSPTTIAVGNQVFSALPRPSGPAFVVASETLFAGGPAITISGTTLSLAPSASFIVINHVTSTLTNAAVPLPTSAPLLTIGDVTFKPLPGTATEYLIGSILLTAGGSIVISGTTISLAPGATELVVNGQTSSIPRTVQPVITNPPLLTIGSITYTALSGGGTTFVIGGETLTPGGTITVDGTTINLAASATELIYGSSGRSVTTALFPATTTRHPSITSTPSPSARQSNFEGQATATSRKEGAALGRTSQLSVSLAVVAFLCSALG</sequence>
<name>A0A9Q8ZC23_CURCL</name>
<dbReference type="VEuPathDB" id="FungiDB:yc1106_06239"/>
<evidence type="ECO:0000313" key="3">
    <source>
        <dbReference type="EMBL" id="USP78965.1"/>
    </source>
</evidence>
<keyword evidence="4" id="KW-1185">Reference proteome</keyword>
<feature type="region of interest" description="Disordered" evidence="1">
    <location>
        <begin position="845"/>
        <end position="879"/>
    </location>
</feature>
<evidence type="ECO:0000256" key="1">
    <source>
        <dbReference type="SAM" id="MobiDB-lite"/>
    </source>
</evidence>
<dbReference type="OrthoDB" id="3642826at2759"/>
<dbReference type="EMBL" id="CP089277">
    <property type="protein sequence ID" value="USP78965.1"/>
    <property type="molecule type" value="Genomic_DNA"/>
</dbReference>
<evidence type="ECO:0000313" key="4">
    <source>
        <dbReference type="Proteomes" id="UP001056012"/>
    </source>
</evidence>
<dbReference type="Proteomes" id="UP001056012">
    <property type="component" value="Chromosome 4"/>
</dbReference>
<feature type="compositionally biased region" description="Polar residues" evidence="1">
    <location>
        <begin position="845"/>
        <end position="873"/>
    </location>
</feature>
<gene>
    <name evidence="3" type="ORF">yc1106_06239</name>
</gene>
<reference evidence="3" key="1">
    <citation type="submission" date="2021-12" db="EMBL/GenBank/DDBJ databases">
        <title>Curvularia clavata genome.</title>
        <authorList>
            <person name="Cao Y."/>
        </authorList>
    </citation>
    <scope>NUCLEOTIDE SEQUENCE</scope>
    <source>
        <strain evidence="3">Yc1106</strain>
    </source>
</reference>
<dbReference type="AlphaFoldDB" id="A0A9Q8ZC23"/>
<evidence type="ECO:0000256" key="2">
    <source>
        <dbReference type="SAM" id="SignalP"/>
    </source>
</evidence>
<organism evidence="3 4">
    <name type="scientific">Curvularia clavata</name>
    <dbReference type="NCBI Taxonomy" id="95742"/>
    <lineage>
        <taxon>Eukaryota</taxon>
        <taxon>Fungi</taxon>
        <taxon>Dikarya</taxon>
        <taxon>Ascomycota</taxon>
        <taxon>Pezizomycotina</taxon>
        <taxon>Dothideomycetes</taxon>
        <taxon>Pleosporomycetidae</taxon>
        <taxon>Pleosporales</taxon>
        <taxon>Pleosporineae</taxon>
        <taxon>Pleosporaceae</taxon>
        <taxon>Curvularia</taxon>
    </lineage>
</organism>
<keyword evidence="2" id="KW-0732">Signal</keyword>
<feature type="signal peptide" evidence="2">
    <location>
        <begin position="1"/>
        <end position="18"/>
    </location>
</feature>
<accession>A0A9Q8ZC23</accession>
<feature type="chain" id="PRO_5040198171" evidence="2">
    <location>
        <begin position="19"/>
        <end position="902"/>
    </location>
</feature>
<protein>
    <submittedName>
        <fullName evidence="3">Uncharacterized protein</fullName>
    </submittedName>
</protein>